<reference evidence="3 4" key="1">
    <citation type="submission" date="2016-10" db="EMBL/GenBank/DDBJ databases">
        <authorList>
            <person name="Cai Z."/>
        </authorList>
    </citation>
    <scope>NUCLEOTIDE SEQUENCE [LARGE SCALE GENOMIC DNA]</scope>
</reference>
<dbReference type="InterPro" id="IPR051425">
    <property type="entry name" value="Formin_Homology"/>
</dbReference>
<feature type="compositionally biased region" description="Pro residues" evidence="1">
    <location>
        <begin position="439"/>
        <end position="460"/>
    </location>
</feature>
<sequence length="490" mass="49873">MRHGAAGKVVAQRHAGAAGSSLFFILATLLVFATHIIAEGSDNIVSIAAIAPPEAVDKCAGKAHGSAIPGQYVVLFQDDKVQSLDQGLRSVLPAFQQPAAAAAAPATAITTALAAGAAVPAGLQLASLPFDIVKSFGSSSSSSSTTSSAAAGGTNSRPYSRRPKPLVGFVVKVGADAAGEAVVQRMKAVDTVKTVVNDVCVRLTQAGSPPPPSTFSCIPAPMLSGITKQPSEAAAAAWRNCSGSGTKLAWWGEKCGSSGCQSQWSGVYAFDATTGAVLPNCVKSRPQQAAPSNDTLLWLGDCGVQPGAVPDMPTITCTDEFAATISSQEQADSMVKQGCIAFGAAIAQTLDALHPVPGCGQPMLSMVYTGELCSSGSSAMGIRWLSAAPAPGSTADATKCTIKRSANPATASDFLCNKDWFGGCGGPPARVQFLARGQCPPPPQPPPPPPPSPPPLPPPRQRTQLPRVPVDTSGSQTVPTGMARIMVRPA</sequence>
<evidence type="ECO:0000256" key="1">
    <source>
        <dbReference type="SAM" id="MobiDB-lite"/>
    </source>
</evidence>
<feature type="compositionally biased region" description="Low complexity" evidence="1">
    <location>
        <begin position="138"/>
        <end position="154"/>
    </location>
</feature>
<dbReference type="EMBL" id="FNXT01001003">
    <property type="protein sequence ID" value="SZX70706.1"/>
    <property type="molecule type" value="Genomic_DNA"/>
</dbReference>
<dbReference type="PANTHER" id="PTHR45725">
    <property type="entry name" value="FORMIN HOMOLOGY 2 FAMILY MEMBER"/>
    <property type="match status" value="1"/>
</dbReference>
<evidence type="ECO:0000313" key="3">
    <source>
        <dbReference type="EMBL" id="SZX70706.1"/>
    </source>
</evidence>
<protein>
    <submittedName>
        <fullName evidence="3">Uncharacterized protein</fullName>
    </submittedName>
</protein>
<gene>
    <name evidence="3" type="ORF">BQ4739_LOCUS10896</name>
</gene>
<feature type="transmembrane region" description="Helical" evidence="2">
    <location>
        <begin position="21"/>
        <end position="38"/>
    </location>
</feature>
<accession>A0A383W224</accession>
<dbReference type="PANTHER" id="PTHR45725:SF1">
    <property type="entry name" value="DISHEVELLED ASSOCIATED ACTIVATOR OF MORPHOGENESIS, ISOFORM D"/>
    <property type="match status" value="1"/>
</dbReference>
<feature type="region of interest" description="Disordered" evidence="1">
    <location>
        <begin position="436"/>
        <end position="490"/>
    </location>
</feature>
<proteinExistence type="predicted"/>
<evidence type="ECO:0000313" key="4">
    <source>
        <dbReference type="Proteomes" id="UP000256970"/>
    </source>
</evidence>
<keyword evidence="2" id="KW-0812">Transmembrane</keyword>
<dbReference type="Proteomes" id="UP000256970">
    <property type="component" value="Unassembled WGS sequence"/>
</dbReference>
<keyword evidence="4" id="KW-1185">Reference proteome</keyword>
<keyword evidence="2" id="KW-0472">Membrane</keyword>
<keyword evidence="2" id="KW-1133">Transmembrane helix</keyword>
<organism evidence="3 4">
    <name type="scientific">Tetradesmus obliquus</name>
    <name type="common">Green alga</name>
    <name type="synonym">Acutodesmus obliquus</name>
    <dbReference type="NCBI Taxonomy" id="3088"/>
    <lineage>
        <taxon>Eukaryota</taxon>
        <taxon>Viridiplantae</taxon>
        <taxon>Chlorophyta</taxon>
        <taxon>core chlorophytes</taxon>
        <taxon>Chlorophyceae</taxon>
        <taxon>CS clade</taxon>
        <taxon>Sphaeropleales</taxon>
        <taxon>Scenedesmaceae</taxon>
        <taxon>Tetradesmus</taxon>
    </lineage>
</organism>
<feature type="region of interest" description="Disordered" evidence="1">
    <location>
        <begin position="138"/>
        <end position="159"/>
    </location>
</feature>
<name>A0A383W224_TETOB</name>
<dbReference type="AlphaFoldDB" id="A0A383W224"/>
<evidence type="ECO:0000256" key="2">
    <source>
        <dbReference type="SAM" id="Phobius"/>
    </source>
</evidence>